<organism evidence="18">
    <name type="scientific">Thrips palmi</name>
    <name type="common">Melon thrips</name>
    <dbReference type="NCBI Taxonomy" id="161013"/>
    <lineage>
        <taxon>Eukaryota</taxon>
        <taxon>Metazoa</taxon>
        <taxon>Ecdysozoa</taxon>
        <taxon>Arthropoda</taxon>
        <taxon>Hexapoda</taxon>
        <taxon>Insecta</taxon>
        <taxon>Pterygota</taxon>
        <taxon>Neoptera</taxon>
        <taxon>Paraneoptera</taxon>
        <taxon>Thysanoptera</taxon>
        <taxon>Terebrantia</taxon>
        <taxon>Thripoidea</taxon>
        <taxon>Thripidae</taxon>
        <taxon>Thrips</taxon>
    </lineage>
</organism>
<dbReference type="GO" id="GO:0005634">
    <property type="term" value="C:nucleus"/>
    <property type="evidence" value="ECO:0007669"/>
    <property type="project" value="UniProtKB-SubCell"/>
</dbReference>
<keyword evidence="11" id="KW-0238">DNA-binding</keyword>
<evidence type="ECO:0000256" key="16">
    <source>
        <dbReference type="SAM" id="Phobius"/>
    </source>
</evidence>
<gene>
    <name evidence="18" type="primary">LOC117641523</name>
</gene>
<evidence type="ECO:0000256" key="6">
    <source>
        <dbReference type="ARBA" id="ARBA00022692"/>
    </source>
</evidence>
<dbReference type="AlphaFoldDB" id="A0A6P8Y5F6"/>
<evidence type="ECO:0000256" key="12">
    <source>
        <dbReference type="ARBA" id="ARBA00023136"/>
    </source>
</evidence>
<keyword evidence="14" id="KW-0539">Nucleus</keyword>
<evidence type="ECO:0000256" key="11">
    <source>
        <dbReference type="ARBA" id="ARBA00023125"/>
    </source>
</evidence>
<keyword evidence="17" id="KW-1185">Reference proteome</keyword>
<evidence type="ECO:0000256" key="8">
    <source>
        <dbReference type="ARBA" id="ARBA00022933"/>
    </source>
</evidence>
<evidence type="ECO:0000256" key="13">
    <source>
        <dbReference type="ARBA" id="ARBA00023163"/>
    </source>
</evidence>
<keyword evidence="5" id="KW-0963">Cytoplasm</keyword>
<comment type="similarity">
    <text evidence="4">Belongs to the selenoprotein S family.</text>
</comment>
<comment type="subcellular location">
    <subcellularLocation>
        <location evidence="3">Cytoplasm</location>
    </subcellularLocation>
    <subcellularLocation>
        <location evidence="2">Endoplasmic reticulum membrane</location>
        <topology evidence="2">Single-pass membrane protein</topology>
    </subcellularLocation>
    <subcellularLocation>
        <location evidence="1">Nucleus</location>
    </subcellularLocation>
</comment>
<keyword evidence="9 16" id="KW-1133">Transmembrane helix</keyword>
<evidence type="ECO:0000256" key="5">
    <source>
        <dbReference type="ARBA" id="ARBA00022490"/>
    </source>
</evidence>
<dbReference type="GO" id="GO:0003677">
    <property type="term" value="F:DNA binding"/>
    <property type="evidence" value="ECO:0007669"/>
    <property type="project" value="UniProtKB-KW"/>
</dbReference>
<dbReference type="GeneID" id="117641523"/>
<evidence type="ECO:0000256" key="1">
    <source>
        <dbReference type="ARBA" id="ARBA00004123"/>
    </source>
</evidence>
<evidence type="ECO:0000256" key="4">
    <source>
        <dbReference type="ARBA" id="ARBA00011034"/>
    </source>
</evidence>
<dbReference type="InParanoid" id="A0A6P8Y5F6"/>
<feature type="transmembrane region" description="Helical" evidence="16">
    <location>
        <begin position="30"/>
        <end position="51"/>
    </location>
</feature>
<dbReference type="Pfam" id="PF06936">
    <property type="entry name" value="Selenoprotein_S"/>
    <property type="match status" value="1"/>
</dbReference>
<keyword evidence="12 16" id="KW-0472">Membrane</keyword>
<evidence type="ECO:0000256" key="3">
    <source>
        <dbReference type="ARBA" id="ARBA00004496"/>
    </source>
</evidence>
<dbReference type="PANTHER" id="PTHR28621">
    <property type="entry name" value="SELENOPROTEIN S"/>
    <property type="match status" value="1"/>
</dbReference>
<dbReference type="GO" id="GO:0030970">
    <property type="term" value="P:retrograde protein transport, ER to cytosol"/>
    <property type="evidence" value="ECO:0007669"/>
    <property type="project" value="TreeGrafter"/>
</dbReference>
<dbReference type="InterPro" id="IPR001289">
    <property type="entry name" value="NFYA"/>
</dbReference>
<keyword evidence="7" id="KW-0256">Endoplasmic reticulum</keyword>
<evidence type="ECO:0000313" key="18">
    <source>
        <dbReference type="RefSeq" id="XP_034234818.1"/>
    </source>
</evidence>
<dbReference type="GO" id="GO:0003700">
    <property type="term" value="F:DNA-binding transcription factor activity"/>
    <property type="evidence" value="ECO:0007669"/>
    <property type="project" value="InterPro"/>
</dbReference>
<dbReference type="Gene3D" id="6.10.250.2950">
    <property type="match status" value="1"/>
</dbReference>
<keyword evidence="8" id="KW-0712">Selenocysteine</keyword>
<sequence length="185" mass="21066">MEEQTASPHPETLEQPTPALLSDIFSFVEYIYATFGWYILGFIVLSLYLWSKIQPSYEAWRKKREEDEYAAQIHKNPDLFRARQEAIIAARQRMQEEHDRQAKIKAERAQELEEQKREEWIARQTGTGGRRLGNEPSKSCEAVPGPSKKKDSSFKPEYNPLMGAGSSSGYRPPKRGCPGGGCGKK</sequence>
<dbReference type="InterPro" id="IPR009703">
    <property type="entry name" value="Selenoprotein_S"/>
</dbReference>
<evidence type="ECO:0000256" key="2">
    <source>
        <dbReference type="ARBA" id="ARBA00004389"/>
    </source>
</evidence>
<evidence type="ECO:0000256" key="15">
    <source>
        <dbReference type="SAM" id="MobiDB-lite"/>
    </source>
</evidence>
<keyword evidence="10" id="KW-0805">Transcription regulation</keyword>
<evidence type="ECO:0000256" key="7">
    <source>
        <dbReference type="ARBA" id="ARBA00022824"/>
    </source>
</evidence>
<proteinExistence type="inferred from homology"/>
<keyword evidence="13" id="KW-0804">Transcription</keyword>
<accession>A0A6P8Y5F6</accession>
<keyword evidence="6 16" id="KW-0812">Transmembrane</keyword>
<dbReference type="GO" id="GO:0036502">
    <property type="term" value="C:Derlin-1-VIMP complex"/>
    <property type="evidence" value="ECO:0007669"/>
    <property type="project" value="TreeGrafter"/>
</dbReference>
<evidence type="ECO:0000256" key="10">
    <source>
        <dbReference type="ARBA" id="ARBA00023015"/>
    </source>
</evidence>
<dbReference type="Proteomes" id="UP000515158">
    <property type="component" value="Unplaced"/>
</dbReference>
<dbReference type="PANTHER" id="PTHR28621:SF1">
    <property type="entry name" value="SELENOPROTEIN S"/>
    <property type="match status" value="1"/>
</dbReference>
<protein>
    <submittedName>
        <fullName evidence="18">Selenoprotein S-like</fullName>
    </submittedName>
</protein>
<evidence type="ECO:0000256" key="9">
    <source>
        <dbReference type="ARBA" id="ARBA00022989"/>
    </source>
</evidence>
<dbReference type="KEGG" id="tpal:117641523"/>
<dbReference type="PROSITE" id="PS51152">
    <property type="entry name" value="NFYA_HAP2_2"/>
    <property type="match status" value="1"/>
</dbReference>
<dbReference type="GO" id="GO:0036513">
    <property type="term" value="C:Derlin-1 retrotranslocation complex"/>
    <property type="evidence" value="ECO:0007669"/>
    <property type="project" value="TreeGrafter"/>
</dbReference>
<name>A0A6P8Y5F6_THRPL</name>
<reference evidence="18" key="1">
    <citation type="submission" date="2025-08" db="UniProtKB">
        <authorList>
            <consortium name="RefSeq"/>
        </authorList>
    </citation>
    <scope>IDENTIFICATION</scope>
    <source>
        <tissue evidence="18">Total insect</tissue>
    </source>
</reference>
<evidence type="ECO:0000256" key="14">
    <source>
        <dbReference type="ARBA" id="ARBA00023242"/>
    </source>
</evidence>
<dbReference type="RefSeq" id="XP_034234818.1">
    <property type="nucleotide sequence ID" value="XM_034378927.1"/>
</dbReference>
<feature type="region of interest" description="Disordered" evidence="15">
    <location>
        <begin position="115"/>
        <end position="185"/>
    </location>
</feature>
<evidence type="ECO:0000313" key="17">
    <source>
        <dbReference type="Proteomes" id="UP000515158"/>
    </source>
</evidence>
<dbReference type="OrthoDB" id="75792at2759"/>
<dbReference type="GO" id="GO:0030968">
    <property type="term" value="P:endoplasmic reticulum unfolded protein response"/>
    <property type="evidence" value="ECO:0007669"/>
    <property type="project" value="TreeGrafter"/>
</dbReference>